<dbReference type="PANTHER" id="PTHR15486">
    <property type="entry name" value="ANCIENT UBIQUITOUS PROTEIN"/>
    <property type="match status" value="1"/>
</dbReference>
<keyword evidence="4" id="KW-1185">Reference proteome</keyword>
<reference evidence="3 4" key="1">
    <citation type="submission" date="2024-11" db="EMBL/GenBank/DDBJ databases">
        <title>A near-complete genome assembly of Cinchona calisaya.</title>
        <authorList>
            <person name="Lian D.C."/>
            <person name="Zhao X.W."/>
            <person name="Wei L."/>
        </authorList>
    </citation>
    <scope>NUCLEOTIDE SEQUENCE [LARGE SCALE GENOMIC DNA]</scope>
    <source>
        <tissue evidence="3">Nenye</tissue>
    </source>
</reference>
<evidence type="ECO:0000256" key="2">
    <source>
        <dbReference type="ARBA" id="ARBA00023136"/>
    </source>
</evidence>
<comment type="subcellular location">
    <subcellularLocation>
        <location evidence="1">Membrane</location>
    </subcellularLocation>
</comment>
<proteinExistence type="predicted"/>
<sequence>MLVILPDQKLILPELKFSHGQDCPRTVNVITSWPFLWYPGLFTIVPRLIVSNLFSNMNILPHIPWKPSPNHDVKTQEVWQHANKKLLEDLKAEEILLSEKFAARVLIEKLPNSWNDYKNNLKHKQKTFTIEELVTHILIEDTNRKEFAKEMALKANLVQSNNKSIEVLGKLPVELTVAGGKSSHEVANYVQSKLADALGFECTRLTRRDKHMMPAGNEGLVQDDNRKNP</sequence>
<dbReference type="EMBL" id="JBJUIK010000012">
    <property type="protein sequence ID" value="KAL3508970.1"/>
    <property type="molecule type" value="Genomic_DNA"/>
</dbReference>
<evidence type="ECO:0000256" key="1">
    <source>
        <dbReference type="ARBA" id="ARBA00004370"/>
    </source>
</evidence>
<organism evidence="3 4">
    <name type="scientific">Cinchona calisaya</name>
    <dbReference type="NCBI Taxonomy" id="153742"/>
    <lineage>
        <taxon>Eukaryota</taxon>
        <taxon>Viridiplantae</taxon>
        <taxon>Streptophyta</taxon>
        <taxon>Embryophyta</taxon>
        <taxon>Tracheophyta</taxon>
        <taxon>Spermatophyta</taxon>
        <taxon>Magnoliopsida</taxon>
        <taxon>eudicotyledons</taxon>
        <taxon>Gunneridae</taxon>
        <taxon>Pentapetalae</taxon>
        <taxon>asterids</taxon>
        <taxon>lamiids</taxon>
        <taxon>Gentianales</taxon>
        <taxon>Rubiaceae</taxon>
        <taxon>Cinchonoideae</taxon>
        <taxon>Cinchoneae</taxon>
        <taxon>Cinchona</taxon>
    </lineage>
</organism>
<dbReference type="Pfam" id="PF14223">
    <property type="entry name" value="Retrotran_gag_2"/>
    <property type="match status" value="1"/>
</dbReference>
<dbReference type="AlphaFoldDB" id="A0ABD2YNK0"/>
<keyword evidence="2" id="KW-0472">Membrane</keyword>
<evidence type="ECO:0000313" key="4">
    <source>
        <dbReference type="Proteomes" id="UP001630127"/>
    </source>
</evidence>
<dbReference type="PANTHER" id="PTHR15486:SF0">
    <property type="entry name" value="GLYCEROL-3-PHOSPHATE ACYLTRANSFERASE 1"/>
    <property type="match status" value="1"/>
</dbReference>
<gene>
    <name evidence="3" type="ORF">ACH5RR_028371</name>
</gene>
<protein>
    <submittedName>
        <fullName evidence="3">Uncharacterized protein</fullName>
    </submittedName>
</protein>
<dbReference type="Proteomes" id="UP001630127">
    <property type="component" value="Unassembled WGS sequence"/>
</dbReference>
<comment type="caution">
    <text evidence="3">The sequence shown here is derived from an EMBL/GenBank/DDBJ whole genome shotgun (WGS) entry which is preliminary data.</text>
</comment>
<name>A0ABD2YNK0_9GENT</name>
<evidence type="ECO:0000313" key="3">
    <source>
        <dbReference type="EMBL" id="KAL3508970.1"/>
    </source>
</evidence>
<dbReference type="GO" id="GO:0016020">
    <property type="term" value="C:membrane"/>
    <property type="evidence" value="ECO:0007669"/>
    <property type="project" value="UniProtKB-SubCell"/>
</dbReference>
<accession>A0ABD2YNK0</accession>